<evidence type="ECO:0000256" key="5">
    <source>
        <dbReference type="ARBA" id="ARBA00022571"/>
    </source>
</evidence>
<dbReference type="NCBIfam" id="NF003802">
    <property type="entry name" value="PRK05388.1"/>
    <property type="match status" value="1"/>
</dbReference>
<evidence type="ECO:0000256" key="12">
    <source>
        <dbReference type="SAM" id="MobiDB-lite"/>
    </source>
</evidence>
<keyword evidence="7 11" id="KW-0808">Transferase</keyword>
<feature type="chain" id="PRO_5033192613" description="Arginine biosynthesis bifunctional protein ArgJ alpha chain" evidence="11">
    <location>
        <begin position="1"/>
        <end position="307"/>
    </location>
</feature>
<evidence type="ECO:0000256" key="4">
    <source>
        <dbReference type="ARBA" id="ARBA00022490"/>
    </source>
</evidence>
<dbReference type="GO" id="GO:0004042">
    <property type="term" value="F:L-glutamate N-acetyltransferase activity"/>
    <property type="evidence" value="ECO:0007669"/>
    <property type="project" value="UniProtKB-UniRule"/>
</dbReference>
<dbReference type="GO" id="GO:0005737">
    <property type="term" value="C:cytoplasm"/>
    <property type="evidence" value="ECO:0007669"/>
    <property type="project" value="UniProtKB-SubCell"/>
</dbReference>
<feature type="compositionally biased region" description="Basic residues" evidence="12">
    <location>
        <begin position="93"/>
        <end position="104"/>
    </location>
</feature>
<feature type="compositionally biased region" description="Basic residues" evidence="12">
    <location>
        <begin position="23"/>
        <end position="36"/>
    </location>
</feature>
<dbReference type="EMBL" id="WXYQ01000001">
    <property type="protein sequence ID" value="NBG94597.1"/>
    <property type="molecule type" value="Genomic_DNA"/>
</dbReference>
<comment type="similarity">
    <text evidence="2 11">Belongs to the ArgJ family.</text>
</comment>
<feature type="site" description="Cleavage; by autolysis" evidence="11">
    <location>
        <begin position="307"/>
        <end position="308"/>
    </location>
</feature>
<comment type="caution">
    <text evidence="13">The sequence shown here is derived from an EMBL/GenBank/DDBJ whole genome shotgun (WGS) entry which is preliminary data.</text>
</comment>
<comment type="function">
    <text evidence="11">Catalyzes two activities which are involved in the cyclic version of arginine biosynthesis: the synthesis of N-acetylglutamate from glutamate and acetyl-CoA as the acetyl donor, and of ornithine by transacetylation between N(2)-acetylornithine and glutamate.</text>
</comment>
<accession>A0A845Q843</accession>
<dbReference type="GO" id="GO:0006526">
    <property type="term" value="P:L-arginine biosynthetic process"/>
    <property type="evidence" value="ECO:0007669"/>
    <property type="project" value="UniProtKB-UniRule"/>
</dbReference>
<evidence type="ECO:0000256" key="8">
    <source>
        <dbReference type="ARBA" id="ARBA00022813"/>
    </source>
</evidence>
<comment type="pathway">
    <text evidence="11">Amino-acid biosynthesis; L-arginine biosynthesis; N(2)-acetyl-L-ornithine from L-glutamate: step 1/4.</text>
</comment>
<name>A0A845Q843_9HYPH</name>
<organism evidence="13 14">
    <name type="scientific">Pyruvatibacter mobilis</name>
    <dbReference type="NCBI Taxonomy" id="1712261"/>
    <lineage>
        <taxon>Bacteria</taxon>
        <taxon>Pseudomonadati</taxon>
        <taxon>Pseudomonadota</taxon>
        <taxon>Alphaproteobacteria</taxon>
        <taxon>Hyphomicrobiales</taxon>
        <taxon>Parvibaculaceae</taxon>
        <taxon>Pyruvatibacter</taxon>
    </lineage>
</organism>
<dbReference type="GeneID" id="300653578"/>
<feature type="binding site" evidence="11">
    <location>
        <position position="297"/>
    </location>
    <ligand>
        <name>substrate</name>
    </ligand>
</feature>
<evidence type="ECO:0000256" key="7">
    <source>
        <dbReference type="ARBA" id="ARBA00022679"/>
    </source>
</evidence>
<keyword evidence="6 11" id="KW-0028">Amino-acid biosynthesis</keyword>
<dbReference type="CDD" id="cd02152">
    <property type="entry name" value="OAT"/>
    <property type="match status" value="1"/>
</dbReference>
<dbReference type="SUPFAM" id="SSF56266">
    <property type="entry name" value="DmpA/ArgJ-like"/>
    <property type="match status" value="1"/>
</dbReference>
<gene>
    <name evidence="11 13" type="primary">argJ</name>
    <name evidence="13" type="ORF">GTQ45_02475</name>
</gene>
<dbReference type="Gene3D" id="3.10.20.340">
    <property type="entry name" value="ArgJ beta chain, C-terminal domain"/>
    <property type="match status" value="1"/>
</dbReference>
<feature type="region of interest" description="Disordered" evidence="12">
    <location>
        <begin position="1"/>
        <end position="111"/>
    </location>
</feature>
<dbReference type="OrthoDB" id="9804242at2"/>
<evidence type="ECO:0000256" key="3">
    <source>
        <dbReference type="ARBA" id="ARBA00011475"/>
    </source>
</evidence>
<dbReference type="Pfam" id="PF01960">
    <property type="entry name" value="ArgJ"/>
    <property type="match status" value="1"/>
</dbReference>
<feature type="binding site" evidence="11">
    <location>
        <position position="401"/>
    </location>
    <ligand>
        <name>substrate</name>
    </ligand>
</feature>
<feature type="binding site" evidence="11">
    <location>
        <position position="529"/>
    </location>
    <ligand>
        <name>substrate</name>
    </ligand>
</feature>
<evidence type="ECO:0000256" key="9">
    <source>
        <dbReference type="ARBA" id="ARBA00023268"/>
    </source>
</evidence>
<protein>
    <recommendedName>
        <fullName evidence="11">Arginine biosynthesis bifunctional protein ArgJ</fullName>
    </recommendedName>
    <domain>
        <recommendedName>
            <fullName evidence="11">Glutamate N-acetyltransferase</fullName>
            <ecNumber evidence="11">2.3.1.35</ecNumber>
        </recommendedName>
        <alternativeName>
            <fullName evidence="11">Ornithine acetyltransferase</fullName>
            <shortName evidence="11">OATase</shortName>
        </alternativeName>
        <alternativeName>
            <fullName evidence="11">Ornithine transacetylase</fullName>
        </alternativeName>
    </domain>
    <domain>
        <recommendedName>
            <fullName evidence="11">Amino-acid acetyltransferase</fullName>
            <ecNumber evidence="11">2.3.1.1</ecNumber>
        </recommendedName>
        <alternativeName>
            <fullName evidence="11">N-acetylglutamate synthase</fullName>
            <shortName evidence="11">AGSase</shortName>
        </alternativeName>
    </domain>
    <component>
        <recommendedName>
            <fullName evidence="11">Arginine biosynthesis bifunctional protein ArgJ alpha chain</fullName>
        </recommendedName>
    </component>
    <component>
        <recommendedName>
            <fullName evidence="11">Arginine biosynthesis bifunctional protein ArgJ beta chain</fullName>
        </recommendedName>
    </component>
</protein>
<dbReference type="UniPathway" id="UPA00068">
    <property type="reaction ID" value="UER00106"/>
</dbReference>
<evidence type="ECO:0000313" key="14">
    <source>
        <dbReference type="Proteomes" id="UP000470384"/>
    </source>
</evidence>
<dbReference type="InterPro" id="IPR016117">
    <property type="entry name" value="ArgJ-like_dom_sf"/>
</dbReference>
<dbReference type="InterPro" id="IPR002813">
    <property type="entry name" value="Arg_biosynth_ArgJ"/>
</dbReference>
<comment type="catalytic activity">
    <reaction evidence="11">
        <text>N(2)-acetyl-L-ornithine + L-glutamate = N-acetyl-L-glutamate + L-ornithine</text>
        <dbReference type="Rhea" id="RHEA:15349"/>
        <dbReference type="ChEBI" id="CHEBI:29985"/>
        <dbReference type="ChEBI" id="CHEBI:44337"/>
        <dbReference type="ChEBI" id="CHEBI:46911"/>
        <dbReference type="ChEBI" id="CHEBI:57805"/>
        <dbReference type="EC" id="2.3.1.35"/>
    </reaction>
</comment>
<dbReference type="FunFam" id="3.10.20.340:FF:000003">
    <property type="entry name" value="Arginine biosynthesis bifunctional protein ArgJ"/>
    <property type="match status" value="1"/>
</dbReference>
<keyword evidence="10 11" id="KW-0012">Acyltransferase</keyword>
<dbReference type="NCBIfam" id="TIGR00120">
    <property type="entry name" value="ArgJ"/>
    <property type="match status" value="1"/>
</dbReference>
<proteinExistence type="inferred from homology"/>
<evidence type="ECO:0000313" key="13">
    <source>
        <dbReference type="EMBL" id="NBG94597.1"/>
    </source>
</evidence>
<dbReference type="RefSeq" id="WP_160586672.1">
    <property type="nucleotide sequence ID" value="NZ_BMHN01000001.1"/>
</dbReference>
<keyword evidence="4 11" id="KW-0963">Cytoplasm</keyword>
<dbReference type="GO" id="GO:0006592">
    <property type="term" value="P:ornithine biosynthetic process"/>
    <property type="evidence" value="ECO:0007669"/>
    <property type="project" value="TreeGrafter"/>
</dbReference>
<dbReference type="Proteomes" id="UP000470384">
    <property type="component" value="Unassembled WGS sequence"/>
</dbReference>
<dbReference type="AlphaFoldDB" id="A0A845Q843"/>
<feature type="site" description="Involved in the stabilization of negative charge on the oxyanion by the formation of the oxyanion hole" evidence="11">
    <location>
        <position position="235"/>
    </location>
</feature>
<comment type="pathway">
    <text evidence="11">Amino-acid biosynthesis; L-arginine biosynthesis; L-ornithine and N-acetyl-L-glutamate from L-glutamate and N(2)-acetyl-L-ornithine (cyclic): step 1/1.</text>
</comment>
<reference evidence="13 14" key="1">
    <citation type="journal article" date="2016" name="Int. J. Syst. Evol. Microbiol.">
        <title>Pyruvatibacter mobilis gen. nov., sp. nov., a marine bacterium from the culture broth of Picochlorum sp. 122.</title>
        <authorList>
            <person name="Wang G."/>
            <person name="Tang M."/>
            <person name="Wu H."/>
            <person name="Dai S."/>
            <person name="Li T."/>
            <person name="Chen C."/>
            <person name="He H."/>
            <person name="Fan J."/>
            <person name="Xiang W."/>
            <person name="Li X."/>
        </authorList>
    </citation>
    <scope>NUCLEOTIDE SEQUENCE [LARGE SCALE GENOMIC DNA]</scope>
    <source>
        <strain evidence="13 14">GYP-11</strain>
    </source>
</reference>
<keyword evidence="5 11" id="KW-0055">Arginine biosynthesis</keyword>
<comment type="subunit">
    <text evidence="3 11">Heterotetramer of two alpha and two beta chains.</text>
</comment>
<evidence type="ECO:0000256" key="10">
    <source>
        <dbReference type="ARBA" id="ARBA00023315"/>
    </source>
</evidence>
<feature type="binding site" evidence="11">
    <location>
        <position position="308"/>
    </location>
    <ligand>
        <name>substrate</name>
    </ligand>
</feature>
<keyword evidence="8 11" id="KW-0068">Autocatalytic cleavage</keyword>
<dbReference type="EC" id="2.3.1.1" evidence="11"/>
<feature type="active site" description="Nucleophile" evidence="11">
    <location>
        <position position="308"/>
    </location>
</feature>
<feature type="compositionally biased region" description="Polar residues" evidence="12">
    <location>
        <begin position="1"/>
        <end position="17"/>
    </location>
</feature>
<evidence type="ECO:0000256" key="1">
    <source>
        <dbReference type="ARBA" id="ARBA00004496"/>
    </source>
</evidence>
<sequence>MTTSDPASEATGTTSPKGASKTAPKKARKPKAKRAAGKSVKAGKSVRKTAPKAKSTLQGDLASNAVRKPAGKKKVAGSKRPAQTTSKGAAARKPARKKAVRKPAGRIPAASAKAALPVSPLAPARFPEVADVPGVRMATARAQIKYKTREDMLVVAMPAGTTVAGALTRSRTASAPVEWCRANLSSGEGRVLVSTSGNSNAFTGKAGVETVKLTAAAAAKLAAVRQKDVFIASTGVIGEPMPNEKILETLPKAFDALGQGTFEEAARAIMTTDTFPKASSRVVEIDGSRVVITGIAKGSGMIAPDLATMLSYVFTNASISQSALAALMDLNLRDSFNAITVDSDTSTSDTVLLFATGRDADGNKAPYGQITRPGDPRLRAFRAALAEVMQDLAKQVVRDGEGASKFITVKVTGGESHNSARRIAMAIANSPLVKTAIAGEDANWGRVVMAVGKAGEPAERDKLAISFGGVTVAKAGQAVDGYDETPVAQHLKGQDILIEVDVGVGNGEATVYTCDLTHGYISINADYRS</sequence>
<feature type="chain" id="PRO_5033192614" description="Arginine biosynthesis bifunctional protein ArgJ beta chain" evidence="11">
    <location>
        <begin position="308"/>
        <end position="529"/>
    </location>
</feature>
<keyword evidence="14" id="KW-1185">Reference proteome</keyword>
<dbReference type="Gene3D" id="3.60.70.12">
    <property type="entry name" value="L-amino peptidase D-ALA esterase/amidase"/>
    <property type="match status" value="1"/>
</dbReference>
<feature type="binding site" evidence="11">
    <location>
        <position position="271"/>
    </location>
    <ligand>
        <name>substrate</name>
    </ligand>
</feature>
<dbReference type="GO" id="GO:0004358">
    <property type="term" value="F:L-glutamate N-acetyltransferase activity, acting on acetyl-L-ornithine as donor"/>
    <property type="evidence" value="ECO:0007669"/>
    <property type="project" value="UniProtKB-UniRule"/>
</dbReference>
<feature type="site" description="Involved in the stabilization of negative charge on the oxyanion by the formation of the oxyanion hole" evidence="11">
    <location>
        <position position="234"/>
    </location>
</feature>
<keyword evidence="9 11" id="KW-0511">Multifunctional enzyme</keyword>
<evidence type="ECO:0000256" key="11">
    <source>
        <dbReference type="HAMAP-Rule" id="MF_01106"/>
    </source>
</evidence>
<comment type="subcellular location">
    <subcellularLocation>
        <location evidence="1 11">Cytoplasm</location>
    </subcellularLocation>
</comment>
<comment type="catalytic activity">
    <reaction evidence="11">
        <text>L-glutamate + acetyl-CoA = N-acetyl-L-glutamate + CoA + H(+)</text>
        <dbReference type="Rhea" id="RHEA:24292"/>
        <dbReference type="ChEBI" id="CHEBI:15378"/>
        <dbReference type="ChEBI" id="CHEBI:29985"/>
        <dbReference type="ChEBI" id="CHEBI:44337"/>
        <dbReference type="ChEBI" id="CHEBI:57287"/>
        <dbReference type="ChEBI" id="CHEBI:57288"/>
        <dbReference type="EC" id="2.3.1.1"/>
    </reaction>
</comment>
<dbReference type="InterPro" id="IPR042195">
    <property type="entry name" value="ArgJ_beta_C"/>
</dbReference>
<evidence type="ECO:0000256" key="6">
    <source>
        <dbReference type="ARBA" id="ARBA00022605"/>
    </source>
</evidence>
<dbReference type="EC" id="2.3.1.35" evidence="11"/>
<dbReference type="PANTHER" id="PTHR23100">
    <property type="entry name" value="ARGININE BIOSYNTHESIS BIFUNCTIONAL PROTEIN ARGJ"/>
    <property type="match status" value="1"/>
</dbReference>
<dbReference type="FunFam" id="3.60.70.12:FF:000001">
    <property type="entry name" value="Arginine biosynthesis bifunctional protein ArgJ, chloroplastic"/>
    <property type="match status" value="1"/>
</dbReference>
<evidence type="ECO:0000256" key="2">
    <source>
        <dbReference type="ARBA" id="ARBA00006774"/>
    </source>
</evidence>
<dbReference type="HAMAP" id="MF_01106">
    <property type="entry name" value="ArgJ"/>
    <property type="match status" value="1"/>
</dbReference>
<dbReference type="PANTHER" id="PTHR23100:SF0">
    <property type="entry name" value="ARGININE BIOSYNTHESIS BIFUNCTIONAL PROTEIN ARGJ, MITOCHONDRIAL"/>
    <property type="match status" value="1"/>
</dbReference>
<feature type="binding site" evidence="11">
    <location>
        <position position="524"/>
    </location>
    <ligand>
        <name>substrate</name>
    </ligand>
</feature>